<accession>A0A7U2ERE9</accession>
<proteinExistence type="predicted"/>
<dbReference type="OrthoDB" id="3772513at2759"/>
<evidence type="ECO:0000313" key="1">
    <source>
        <dbReference type="EMBL" id="QRC91688.1"/>
    </source>
</evidence>
<keyword evidence="2" id="KW-1185">Reference proteome</keyword>
<protein>
    <submittedName>
        <fullName evidence="1">Uncharacterized protein</fullName>
    </submittedName>
</protein>
<dbReference type="AlphaFoldDB" id="A0A7U2ERE9"/>
<gene>
    <name evidence="1" type="ORF">JI435_427340</name>
</gene>
<evidence type="ECO:0000313" key="2">
    <source>
        <dbReference type="Proteomes" id="UP000663193"/>
    </source>
</evidence>
<dbReference type="EMBL" id="CP069024">
    <property type="protein sequence ID" value="QRC91688.1"/>
    <property type="molecule type" value="Genomic_DNA"/>
</dbReference>
<name>A0A7U2ERE9_PHANO</name>
<dbReference type="Proteomes" id="UP000663193">
    <property type="component" value="Chromosome 2"/>
</dbReference>
<dbReference type="VEuPathDB" id="FungiDB:JI435_427340"/>
<sequence>MTNYLRNEMANVLLKKSIQRVSFLSQSVIDSEHFYDPIDLLADAVRIYASTPFNGAHALTVQITALPFCIPSYRDQIFYCVDASYAKCCHEIEKEDFVLFLYTLAEELYLQYMSHHSWNFRTQHSWRQIQVPEQVRQTHSSCLERSSLLLRHLITEDGFQNLTEQHPVRNQDDGSIDQYAICFQDETKSKLSLHQDFISSATSPPCPCSTSTQIQNEYAAVTMSYSGGTPKVQLKNENAILELADEFLRNLSSTSVASAATDSTVNGSVKTFLFHTINEKMREAGFSGSSRNLKALRDETIFINQLVASVESMHGIGIASLVLYHIFEACHLANLRKSQLGCST</sequence>
<reference evidence="2" key="1">
    <citation type="journal article" date="2021" name="BMC Genomics">
        <title>Chromosome-level genome assembly and manually-curated proteome of model necrotroph Parastagonospora nodorum Sn15 reveals a genome-wide trove of candidate effector homologs, and redundancy of virulence-related functions within an accessory chromosome.</title>
        <authorList>
            <person name="Bertazzoni S."/>
            <person name="Jones D.A.B."/>
            <person name="Phan H.T."/>
            <person name="Tan K.-C."/>
            <person name="Hane J.K."/>
        </authorList>
    </citation>
    <scope>NUCLEOTIDE SEQUENCE [LARGE SCALE GENOMIC DNA]</scope>
    <source>
        <strain evidence="2">SN15 / ATCC MYA-4574 / FGSC 10173)</strain>
    </source>
</reference>
<organism evidence="1 2">
    <name type="scientific">Phaeosphaeria nodorum (strain SN15 / ATCC MYA-4574 / FGSC 10173)</name>
    <name type="common">Glume blotch fungus</name>
    <name type="synonym">Parastagonospora nodorum</name>
    <dbReference type="NCBI Taxonomy" id="321614"/>
    <lineage>
        <taxon>Eukaryota</taxon>
        <taxon>Fungi</taxon>
        <taxon>Dikarya</taxon>
        <taxon>Ascomycota</taxon>
        <taxon>Pezizomycotina</taxon>
        <taxon>Dothideomycetes</taxon>
        <taxon>Pleosporomycetidae</taxon>
        <taxon>Pleosporales</taxon>
        <taxon>Pleosporineae</taxon>
        <taxon>Phaeosphaeriaceae</taxon>
        <taxon>Parastagonospora</taxon>
    </lineage>
</organism>